<protein>
    <submittedName>
        <fullName evidence="1">Uncharacterized protein</fullName>
    </submittedName>
</protein>
<dbReference type="EMBL" id="AKHW03004653">
    <property type="protein sequence ID" value="KYO29513.1"/>
    <property type="molecule type" value="Genomic_DNA"/>
</dbReference>
<dbReference type="Proteomes" id="UP000050525">
    <property type="component" value="Unassembled WGS sequence"/>
</dbReference>
<comment type="caution">
    <text evidence="1">The sequence shown here is derived from an EMBL/GenBank/DDBJ whole genome shotgun (WGS) entry which is preliminary data.</text>
</comment>
<evidence type="ECO:0000313" key="2">
    <source>
        <dbReference type="Proteomes" id="UP000050525"/>
    </source>
</evidence>
<gene>
    <name evidence="1" type="ORF">Y1Q_0004917</name>
</gene>
<organism evidence="1 2">
    <name type="scientific">Alligator mississippiensis</name>
    <name type="common">American alligator</name>
    <dbReference type="NCBI Taxonomy" id="8496"/>
    <lineage>
        <taxon>Eukaryota</taxon>
        <taxon>Metazoa</taxon>
        <taxon>Chordata</taxon>
        <taxon>Craniata</taxon>
        <taxon>Vertebrata</taxon>
        <taxon>Euteleostomi</taxon>
        <taxon>Archelosauria</taxon>
        <taxon>Archosauria</taxon>
        <taxon>Crocodylia</taxon>
        <taxon>Alligatoridae</taxon>
        <taxon>Alligatorinae</taxon>
        <taxon>Alligator</taxon>
    </lineage>
</organism>
<evidence type="ECO:0000313" key="1">
    <source>
        <dbReference type="EMBL" id="KYO29513.1"/>
    </source>
</evidence>
<name>A0A151MY75_ALLMI</name>
<reference evidence="1 2" key="1">
    <citation type="journal article" date="2012" name="Genome Biol.">
        <title>Sequencing three crocodilian genomes to illuminate the evolution of archosaurs and amniotes.</title>
        <authorList>
            <person name="St John J.A."/>
            <person name="Braun E.L."/>
            <person name="Isberg S.R."/>
            <person name="Miles L.G."/>
            <person name="Chong A.Y."/>
            <person name="Gongora J."/>
            <person name="Dalzell P."/>
            <person name="Moran C."/>
            <person name="Bed'hom B."/>
            <person name="Abzhanov A."/>
            <person name="Burgess S.C."/>
            <person name="Cooksey A.M."/>
            <person name="Castoe T.A."/>
            <person name="Crawford N.G."/>
            <person name="Densmore L.D."/>
            <person name="Drew J.C."/>
            <person name="Edwards S.V."/>
            <person name="Faircloth B.C."/>
            <person name="Fujita M.K."/>
            <person name="Greenwold M.J."/>
            <person name="Hoffmann F.G."/>
            <person name="Howard J.M."/>
            <person name="Iguchi T."/>
            <person name="Janes D.E."/>
            <person name="Khan S.Y."/>
            <person name="Kohno S."/>
            <person name="de Koning A.J."/>
            <person name="Lance S.L."/>
            <person name="McCarthy F.M."/>
            <person name="McCormack J.E."/>
            <person name="Merchant M.E."/>
            <person name="Peterson D.G."/>
            <person name="Pollock D.D."/>
            <person name="Pourmand N."/>
            <person name="Raney B.J."/>
            <person name="Roessler K.A."/>
            <person name="Sanford J.R."/>
            <person name="Sawyer R.H."/>
            <person name="Schmidt C.J."/>
            <person name="Triplett E.W."/>
            <person name="Tuberville T.D."/>
            <person name="Venegas-Anaya M."/>
            <person name="Howard J.T."/>
            <person name="Jarvis E.D."/>
            <person name="Guillette L.J.Jr."/>
            <person name="Glenn T.C."/>
            <person name="Green R.E."/>
            <person name="Ray D.A."/>
        </authorList>
    </citation>
    <scope>NUCLEOTIDE SEQUENCE [LARGE SCALE GENOMIC DNA]</scope>
    <source>
        <strain evidence="1">KSC_2009_1</strain>
    </source>
</reference>
<dbReference type="AlphaFoldDB" id="A0A151MY75"/>
<keyword evidence="2" id="KW-1185">Reference proteome</keyword>
<accession>A0A151MY75</accession>
<sequence length="95" mass="10574">MYITSKVPDLRNILKELKYQRGKVVANYSFIKTMIPDIPSHCIPVSTHAPNIQNFILPDHHGYNNAPTLSLTKKAALVIVKVTNAAEFVPYGVTP</sequence>
<proteinExistence type="predicted"/>